<feature type="region of interest" description="Disordered" evidence="1">
    <location>
        <begin position="630"/>
        <end position="689"/>
    </location>
</feature>
<comment type="caution">
    <text evidence="2">The sequence shown here is derived from an EMBL/GenBank/DDBJ whole genome shotgun (WGS) entry which is preliminary data.</text>
</comment>
<feature type="region of interest" description="Disordered" evidence="1">
    <location>
        <begin position="383"/>
        <end position="586"/>
    </location>
</feature>
<gene>
    <name evidence="2" type="ORF">DMC30DRAFT_362332</name>
</gene>
<feature type="region of interest" description="Disordered" evidence="1">
    <location>
        <begin position="244"/>
        <end position="313"/>
    </location>
</feature>
<evidence type="ECO:0000313" key="2">
    <source>
        <dbReference type="EMBL" id="TNY22023.1"/>
    </source>
</evidence>
<feature type="compositionally biased region" description="Pro residues" evidence="1">
    <location>
        <begin position="670"/>
        <end position="682"/>
    </location>
</feature>
<proteinExistence type="predicted"/>
<feature type="compositionally biased region" description="Low complexity" evidence="1">
    <location>
        <begin position="385"/>
        <end position="399"/>
    </location>
</feature>
<protein>
    <submittedName>
        <fullName evidence="2">Proteophosphoglycan ppg4</fullName>
    </submittedName>
</protein>
<evidence type="ECO:0000313" key="3">
    <source>
        <dbReference type="Proteomes" id="UP000311382"/>
    </source>
</evidence>
<dbReference type="OrthoDB" id="2526787at2759"/>
<dbReference type="EMBL" id="SOZI01000032">
    <property type="protein sequence ID" value="TNY22023.1"/>
    <property type="molecule type" value="Genomic_DNA"/>
</dbReference>
<accession>A0A5C5FYQ7</accession>
<feature type="compositionally biased region" description="Low complexity" evidence="1">
    <location>
        <begin position="535"/>
        <end position="586"/>
    </location>
</feature>
<feature type="compositionally biased region" description="Low complexity" evidence="1">
    <location>
        <begin position="260"/>
        <end position="278"/>
    </location>
</feature>
<name>A0A5C5FYQ7_9BASI</name>
<evidence type="ECO:0000256" key="1">
    <source>
        <dbReference type="SAM" id="MobiDB-lite"/>
    </source>
</evidence>
<feature type="region of interest" description="Disordered" evidence="1">
    <location>
        <begin position="727"/>
        <end position="801"/>
    </location>
</feature>
<keyword evidence="3" id="KW-1185">Reference proteome</keyword>
<dbReference type="Proteomes" id="UP000311382">
    <property type="component" value="Unassembled WGS sequence"/>
</dbReference>
<feature type="compositionally biased region" description="Low complexity" evidence="1">
    <location>
        <begin position="737"/>
        <end position="756"/>
    </location>
</feature>
<feature type="compositionally biased region" description="Low complexity" evidence="1">
    <location>
        <begin position="630"/>
        <end position="640"/>
    </location>
</feature>
<dbReference type="STRING" id="5288.A0A5C5FYQ7"/>
<sequence length="824" mass="86760">MITLQILPVSGNVNNFPFTGVLGASDVVVRGRVVAGLDERASGKAPEVRRIVVRLVRLDAWDGKASRESTKDVIDERVLWTPEDGADAERLVPKELRFALRVPHDVVGLSKMQFKVGTCHASVAWRIEACACYVDTVKAGRIEAQHSRALSLVRHATTPLFSPELIQRGWSASTAAGAPVPFDYDLRVANEPFGVLEPLAVETHFRLPEASGVQIKSFKIWLCRDVINVKSGAHFQTTHDFAIEADEPSRPGRSKKRLASVFSRSSSSVGPSATTTPPSEDDRALHGRTPSPPSDPESGALAPHRFPLSANDASDVVERGRFNVRIPGQGPHRWTVGETGQSSVFRISFALAGKISYKLRNGNSLAVDLAPLPVHVCAAVDPELSRTTSRTSTATTGLSRLRERRPSDSALQLQLKSDRTISPGPTAPPLASPEAGAKRRPSTANLPASSIRRPHHGRRMSEHSEASDAPARTRVRRDPPAPLPLPNATMNSPSSTSSSRPPAVSRSSTIETLGPITPSTMEFAVSAKHSPSHLSPKPAAHPSFSPSHPSQAPRHGLRSGRSSARYRPRSASSQRSSVLGDSSQSVSNLSIASVASATSTASDQLRPPHPTGSSSTLLASADRMLGLSLDGDDLSGLQQSAPAPGLVRAPDDADDSDSRMDFLEAHSPNLPSPSPPSSPEPPSHLSFASTSAFSNPFAVDGSVALAPNGGEERPVVSTEMYVSPRHAAASRCRRAPRPSTAPATSAAPSASGLTAPASPPLRSARRMSPGVADASGATTARPGSLSPAPTTGTALPVGGARKGSIGVFISNILGRRGSKPLTSL</sequence>
<organism evidence="2 3">
    <name type="scientific">Rhodotorula diobovata</name>
    <dbReference type="NCBI Taxonomy" id="5288"/>
    <lineage>
        <taxon>Eukaryota</taxon>
        <taxon>Fungi</taxon>
        <taxon>Dikarya</taxon>
        <taxon>Basidiomycota</taxon>
        <taxon>Pucciniomycotina</taxon>
        <taxon>Microbotryomycetes</taxon>
        <taxon>Sporidiobolales</taxon>
        <taxon>Sporidiobolaceae</taxon>
        <taxon>Rhodotorula</taxon>
    </lineage>
</organism>
<reference evidence="2 3" key="1">
    <citation type="submission" date="2019-03" db="EMBL/GenBank/DDBJ databases">
        <title>Rhodosporidium diobovatum UCD-FST 08-225 genome sequencing, assembly, and annotation.</title>
        <authorList>
            <person name="Fakankun I.U."/>
            <person name="Fristensky B."/>
            <person name="Levin D.B."/>
        </authorList>
    </citation>
    <scope>NUCLEOTIDE SEQUENCE [LARGE SCALE GENOMIC DNA]</scope>
    <source>
        <strain evidence="2 3">UCD-FST 08-225</strain>
    </source>
</reference>
<dbReference type="AlphaFoldDB" id="A0A5C5FYQ7"/>
<feature type="compositionally biased region" description="Low complexity" evidence="1">
    <location>
        <begin position="492"/>
        <end position="509"/>
    </location>
</feature>